<evidence type="ECO:0000256" key="4">
    <source>
        <dbReference type="ARBA" id="ARBA00022917"/>
    </source>
</evidence>
<evidence type="ECO:0000313" key="9">
    <source>
        <dbReference type="Proteomes" id="UP000050430"/>
    </source>
</evidence>
<dbReference type="CDD" id="cd08646">
    <property type="entry name" value="FMT_core_Met-tRNA-FMT_N"/>
    <property type="match status" value="1"/>
</dbReference>
<keyword evidence="9" id="KW-1185">Reference proteome</keyword>
<keyword evidence="3 5" id="KW-0808">Transferase</keyword>
<evidence type="ECO:0000256" key="5">
    <source>
        <dbReference type="HAMAP-Rule" id="MF_00182"/>
    </source>
</evidence>
<dbReference type="STRING" id="229920.ADM99_16690"/>
<dbReference type="InterPro" id="IPR005793">
    <property type="entry name" value="Formyl_trans_C"/>
</dbReference>
<dbReference type="GO" id="GO:0004479">
    <property type="term" value="F:methionyl-tRNA formyltransferase activity"/>
    <property type="evidence" value="ECO:0007669"/>
    <property type="project" value="UniProtKB-UniRule"/>
</dbReference>
<evidence type="ECO:0000256" key="3">
    <source>
        <dbReference type="ARBA" id="ARBA00022679"/>
    </source>
</evidence>
<dbReference type="InterPro" id="IPR036477">
    <property type="entry name" value="Formyl_transf_N_sf"/>
</dbReference>
<accession>A0A0P6WVL5</accession>
<evidence type="ECO:0000259" key="6">
    <source>
        <dbReference type="Pfam" id="PF00551"/>
    </source>
</evidence>
<dbReference type="OrthoDB" id="9802815at2"/>
<dbReference type="Pfam" id="PF00551">
    <property type="entry name" value="Formyl_trans_N"/>
    <property type="match status" value="1"/>
</dbReference>
<dbReference type="CDD" id="cd08704">
    <property type="entry name" value="Met_tRNA_FMT_C"/>
    <property type="match status" value="1"/>
</dbReference>
<dbReference type="PATRIC" id="fig|229920.5.peg.916"/>
<dbReference type="PANTHER" id="PTHR11138">
    <property type="entry name" value="METHIONYL-TRNA FORMYLTRANSFERASE"/>
    <property type="match status" value="1"/>
</dbReference>
<gene>
    <name evidence="5" type="primary">fmt</name>
    <name evidence="8" type="ORF">ADM99_16690</name>
</gene>
<protein>
    <recommendedName>
        <fullName evidence="2 5">Methionyl-tRNA formyltransferase</fullName>
        <ecNumber evidence="2 5">2.1.2.9</ecNumber>
    </recommendedName>
</protein>
<dbReference type="InterPro" id="IPR011034">
    <property type="entry name" value="Formyl_transferase-like_C_sf"/>
</dbReference>
<dbReference type="InterPro" id="IPR041711">
    <property type="entry name" value="Met-tRNA-FMT_N"/>
</dbReference>
<dbReference type="SUPFAM" id="SSF50486">
    <property type="entry name" value="FMT C-terminal domain-like"/>
    <property type="match status" value="1"/>
</dbReference>
<dbReference type="EC" id="2.1.2.9" evidence="2 5"/>
<organism evidence="8 9">
    <name type="scientific">Leptolinea tardivitalis</name>
    <dbReference type="NCBI Taxonomy" id="229920"/>
    <lineage>
        <taxon>Bacteria</taxon>
        <taxon>Bacillati</taxon>
        <taxon>Chloroflexota</taxon>
        <taxon>Anaerolineae</taxon>
        <taxon>Anaerolineales</taxon>
        <taxon>Anaerolineaceae</taxon>
        <taxon>Leptolinea</taxon>
    </lineage>
</organism>
<comment type="function">
    <text evidence="5">Attaches a formyl group to the free amino group of methionyl-tRNA(fMet). The formyl group appears to play a dual role in the initiator identity of N-formylmethionyl-tRNA by promoting its recognition by IF2 and preventing the misappropriation of this tRNA by the elongation apparatus.</text>
</comment>
<dbReference type="EMBL" id="LGCK01000015">
    <property type="protein sequence ID" value="KPL69959.1"/>
    <property type="molecule type" value="Genomic_DNA"/>
</dbReference>
<proteinExistence type="inferred from homology"/>
<sequence>MKPRIVFMGSPELARIILARVADHYPIYGVVTQPDRPAGRGKVLTPPPVKILAENLGCRIMQPQRLRLPENFEILRSWSPDIILVAAFGQILRQNVLDLPPLGCINVHASLLPRWRGAAPIQAAILAGDELTGVSIMKMDAGIDTGPVFTSRSLKIEEDDDSSTLGQKLAELGGDLLLETLPGIMNGTVQAVAQPEQGATYASMLKKEDGLLNFTLSAKDLFNRVRAFHPWPGTYLHWENQPLKVIKARPISGLNGVPGLKTIFEGLPVVFCGKDALCLEEVQPAGKKPMNGKVFLNGARNWGKG</sequence>
<evidence type="ECO:0000259" key="7">
    <source>
        <dbReference type="Pfam" id="PF02911"/>
    </source>
</evidence>
<evidence type="ECO:0000256" key="2">
    <source>
        <dbReference type="ARBA" id="ARBA00012261"/>
    </source>
</evidence>
<reference evidence="8 9" key="1">
    <citation type="submission" date="2015-07" db="EMBL/GenBank/DDBJ databases">
        <title>Genome sequence of Leptolinea tardivitalis DSM 16556.</title>
        <authorList>
            <person name="Hemp J."/>
            <person name="Ward L.M."/>
            <person name="Pace L.A."/>
            <person name="Fischer W.W."/>
        </authorList>
    </citation>
    <scope>NUCLEOTIDE SEQUENCE [LARGE SCALE GENOMIC DNA]</scope>
    <source>
        <strain evidence="8 9">YMTK-2</strain>
    </source>
</reference>
<dbReference type="NCBIfam" id="TIGR00460">
    <property type="entry name" value="fmt"/>
    <property type="match status" value="1"/>
</dbReference>
<evidence type="ECO:0000256" key="1">
    <source>
        <dbReference type="ARBA" id="ARBA00010699"/>
    </source>
</evidence>
<dbReference type="RefSeq" id="WP_062420859.1">
    <property type="nucleotide sequence ID" value="NZ_BBYA01000006.1"/>
</dbReference>
<name>A0A0P6WVL5_9CHLR</name>
<evidence type="ECO:0000313" key="8">
    <source>
        <dbReference type="EMBL" id="KPL69959.1"/>
    </source>
</evidence>
<dbReference type="PANTHER" id="PTHR11138:SF5">
    <property type="entry name" value="METHIONYL-TRNA FORMYLTRANSFERASE, MITOCHONDRIAL"/>
    <property type="match status" value="1"/>
</dbReference>
<dbReference type="Proteomes" id="UP000050430">
    <property type="component" value="Unassembled WGS sequence"/>
</dbReference>
<dbReference type="GO" id="GO:0005829">
    <property type="term" value="C:cytosol"/>
    <property type="evidence" value="ECO:0007669"/>
    <property type="project" value="TreeGrafter"/>
</dbReference>
<keyword evidence="4 5" id="KW-0648">Protein biosynthesis</keyword>
<dbReference type="Pfam" id="PF02911">
    <property type="entry name" value="Formyl_trans_C"/>
    <property type="match status" value="1"/>
</dbReference>
<dbReference type="SUPFAM" id="SSF53328">
    <property type="entry name" value="Formyltransferase"/>
    <property type="match status" value="1"/>
</dbReference>
<dbReference type="HAMAP" id="MF_00182">
    <property type="entry name" value="Formyl_trans"/>
    <property type="match status" value="1"/>
</dbReference>
<feature type="domain" description="Formyl transferase N-terminal" evidence="6">
    <location>
        <begin position="12"/>
        <end position="180"/>
    </location>
</feature>
<comment type="similarity">
    <text evidence="1 5">Belongs to the Fmt family.</text>
</comment>
<feature type="binding site" evidence="5">
    <location>
        <begin position="110"/>
        <end position="113"/>
    </location>
    <ligand>
        <name>(6S)-5,6,7,8-tetrahydrofolate</name>
        <dbReference type="ChEBI" id="CHEBI:57453"/>
    </ligand>
</feature>
<dbReference type="InterPro" id="IPR002376">
    <property type="entry name" value="Formyl_transf_N"/>
</dbReference>
<comment type="caution">
    <text evidence="8">The sequence shown here is derived from an EMBL/GenBank/DDBJ whole genome shotgun (WGS) entry which is preliminary data.</text>
</comment>
<dbReference type="InterPro" id="IPR044135">
    <property type="entry name" value="Met-tRNA-FMT_C"/>
</dbReference>
<dbReference type="AlphaFoldDB" id="A0A0P6WVL5"/>
<dbReference type="Gene3D" id="3.40.50.12230">
    <property type="match status" value="1"/>
</dbReference>
<feature type="domain" description="Formyl transferase C-terminal" evidence="7">
    <location>
        <begin position="205"/>
        <end position="299"/>
    </location>
</feature>
<comment type="catalytic activity">
    <reaction evidence="5">
        <text>L-methionyl-tRNA(fMet) + (6R)-10-formyltetrahydrofolate = N-formyl-L-methionyl-tRNA(fMet) + (6S)-5,6,7,8-tetrahydrofolate + H(+)</text>
        <dbReference type="Rhea" id="RHEA:24380"/>
        <dbReference type="Rhea" id="RHEA-COMP:9952"/>
        <dbReference type="Rhea" id="RHEA-COMP:9953"/>
        <dbReference type="ChEBI" id="CHEBI:15378"/>
        <dbReference type="ChEBI" id="CHEBI:57453"/>
        <dbReference type="ChEBI" id="CHEBI:78530"/>
        <dbReference type="ChEBI" id="CHEBI:78844"/>
        <dbReference type="ChEBI" id="CHEBI:195366"/>
        <dbReference type="EC" id="2.1.2.9"/>
    </reaction>
</comment>
<dbReference type="InterPro" id="IPR005794">
    <property type="entry name" value="Fmt"/>
</dbReference>